<dbReference type="GO" id="GO:0047389">
    <property type="term" value="F:glycerophosphocholine phosphodiesterase activity"/>
    <property type="evidence" value="ECO:0007669"/>
    <property type="project" value="TreeGrafter"/>
</dbReference>
<keyword evidence="7" id="KW-1185">Reference proteome</keyword>
<evidence type="ECO:0000259" key="5">
    <source>
        <dbReference type="PROSITE" id="PS51704"/>
    </source>
</evidence>
<evidence type="ECO:0000256" key="3">
    <source>
        <dbReference type="SAM" id="MobiDB-lite"/>
    </source>
</evidence>
<evidence type="ECO:0000259" key="4">
    <source>
        <dbReference type="PROSITE" id="PS51166"/>
    </source>
</evidence>
<dbReference type="SUPFAM" id="SSF49452">
    <property type="entry name" value="Starch-binding domain-like"/>
    <property type="match status" value="1"/>
</dbReference>
<evidence type="ECO:0000256" key="1">
    <source>
        <dbReference type="ARBA" id="ARBA00007277"/>
    </source>
</evidence>
<dbReference type="PANTHER" id="PTHR22958">
    <property type="entry name" value="GLYCEROPHOSPHORYL DIESTER PHOSPHODIESTERASE"/>
    <property type="match status" value="1"/>
</dbReference>
<dbReference type="WBParaSite" id="EVEC_0000725001-mRNA-1">
    <property type="protein sequence ID" value="EVEC_0000725001-mRNA-1"/>
    <property type="gene ID" value="EVEC_0000725001"/>
</dbReference>
<feature type="domain" description="CBM20" evidence="4">
    <location>
        <begin position="1"/>
        <end position="121"/>
    </location>
</feature>
<comment type="similarity">
    <text evidence="1">Belongs to the glycerophosphoryl diester phosphodiesterase family.</text>
</comment>
<evidence type="ECO:0000256" key="2">
    <source>
        <dbReference type="ARBA" id="ARBA00022801"/>
    </source>
</evidence>
<dbReference type="InterPro" id="IPR013784">
    <property type="entry name" value="Carb-bd-like_fold"/>
</dbReference>
<evidence type="ECO:0000313" key="6">
    <source>
        <dbReference type="EMBL" id="VDD92020.1"/>
    </source>
</evidence>
<gene>
    <name evidence="6" type="ORF">EVEC_LOCUS6771</name>
</gene>
<evidence type="ECO:0000313" key="7">
    <source>
        <dbReference type="Proteomes" id="UP000274131"/>
    </source>
</evidence>
<dbReference type="Pfam" id="PF25329">
    <property type="entry name" value="C2_GDE1"/>
    <property type="match status" value="1"/>
</dbReference>
<name>A0A0N4V9X3_ENTVE</name>
<dbReference type="InterPro" id="IPR002044">
    <property type="entry name" value="CBM20"/>
</dbReference>
<feature type="compositionally biased region" description="Low complexity" evidence="3">
    <location>
        <begin position="653"/>
        <end position="670"/>
    </location>
</feature>
<dbReference type="Pfam" id="PF03009">
    <property type="entry name" value="GDPD"/>
    <property type="match status" value="1"/>
</dbReference>
<dbReference type="GO" id="GO:2001070">
    <property type="term" value="F:starch binding"/>
    <property type="evidence" value="ECO:0007669"/>
    <property type="project" value="InterPro"/>
</dbReference>
<dbReference type="OrthoDB" id="1058301at2759"/>
<dbReference type="FunFam" id="3.20.20.190:FF:000032">
    <property type="entry name" value="Glycerophosphoryl diester phosphodiesterase, putative"/>
    <property type="match status" value="1"/>
</dbReference>
<dbReference type="STRING" id="51028.A0A0N4V9X3"/>
<keyword evidence="2" id="KW-0378">Hydrolase</keyword>
<dbReference type="SUPFAM" id="SSF51695">
    <property type="entry name" value="PLC-like phosphodiesterases"/>
    <property type="match status" value="1"/>
</dbReference>
<dbReference type="Proteomes" id="UP000274131">
    <property type="component" value="Unassembled WGS sequence"/>
</dbReference>
<dbReference type="InterPro" id="IPR051578">
    <property type="entry name" value="GDPD"/>
</dbReference>
<dbReference type="Gene3D" id="3.20.20.190">
    <property type="entry name" value="Phosphatidylinositol (PI) phosphodiesterase"/>
    <property type="match status" value="1"/>
</dbReference>
<reference evidence="6 7" key="2">
    <citation type="submission" date="2018-10" db="EMBL/GenBank/DDBJ databases">
        <authorList>
            <consortium name="Pathogen Informatics"/>
        </authorList>
    </citation>
    <scope>NUCLEOTIDE SEQUENCE [LARGE SCALE GENOMIC DNA]</scope>
</reference>
<dbReference type="GO" id="GO:0046475">
    <property type="term" value="P:glycerophospholipid catabolic process"/>
    <property type="evidence" value="ECO:0007669"/>
    <property type="project" value="TreeGrafter"/>
</dbReference>
<accession>A0A0N4V9X3</accession>
<dbReference type="EMBL" id="UXUI01008644">
    <property type="protein sequence ID" value="VDD92020.1"/>
    <property type="molecule type" value="Genomic_DNA"/>
</dbReference>
<sequence length="689" mass="77530">MATGQRSKLFFAVEVKSIFPGEFICVCGSIPELGEWIPSKAFKLSQCENVENRWVGTLEVGMEPIQFRYFIGYYLESSKASSPKELVISKWETFLHPRLVLPAVETIFGSCRGNVVDTFGYNAGKELVSDGWLTGENQTEILLRIHGSPLSFYKERHQKRSYSIKVSPFDLRQREAGGADDDDPDDSQDAFMQSALPSYSSTYLAVLSNDDDPYYHEQLSYGKKFNTETDYFVFRTRSVAVEFLGFCLEVYVASDDKEGIPERFATAYALPASLPKSFGECSIPLLSRTNRPVGQLSVDYLVVRPLRKPHPKQTMSVSYARHWKKRKTLEVGHRGLGNSYTKMAADRENTIHSLNAAAEKGADFVEFDVQLTKDKIPVIFHDFYVLISVARRSTTNLDAISKDGGNDFHELAVKELNLKQLQLLRLDYFKANSEFAKRGFLKVTDDFEDVAERSPFPTLIDALRQVDQSVGFNVEVKYPMMQKNGLHECENYFDHNEYLDIILSDVLTYAGDRRIVFSSFDPDICILLAAKQNKYPVLFLCVGVTTRYEPFVDMRASTSNSAVNLAASIGILGVNFHSEDLLRDPSPLHRSNNFGLVSFVWGDDLDNRAHQEYFKKVLLVDGVIYDRTQVVPPLDMSASPSSSRTVSLEETNSLSEGSASSSSNISPAHSPNIRSSPSHVARRKTFYGI</sequence>
<feature type="domain" description="GP-PDE" evidence="5">
    <location>
        <begin position="328"/>
        <end position="635"/>
    </location>
</feature>
<dbReference type="SMART" id="SM01065">
    <property type="entry name" value="CBM_2"/>
    <property type="match status" value="1"/>
</dbReference>
<dbReference type="PROSITE" id="PS51704">
    <property type="entry name" value="GP_PDE"/>
    <property type="match status" value="1"/>
</dbReference>
<dbReference type="Gene3D" id="2.60.40.10">
    <property type="entry name" value="Immunoglobulins"/>
    <property type="match status" value="1"/>
</dbReference>
<evidence type="ECO:0000313" key="8">
    <source>
        <dbReference type="WBParaSite" id="EVEC_0000725001-mRNA-1"/>
    </source>
</evidence>
<dbReference type="InterPro" id="IPR057506">
    <property type="entry name" value="C2_GPCPD1"/>
</dbReference>
<feature type="compositionally biased region" description="Basic residues" evidence="3">
    <location>
        <begin position="680"/>
        <end position="689"/>
    </location>
</feature>
<feature type="region of interest" description="Disordered" evidence="3">
    <location>
        <begin position="635"/>
        <end position="689"/>
    </location>
</feature>
<dbReference type="InterPro" id="IPR013783">
    <property type="entry name" value="Ig-like_fold"/>
</dbReference>
<dbReference type="PANTHER" id="PTHR22958:SF1">
    <property type="entry name" value="GLYCEROPHOSPHOCHOLINE PHOSPHODIESTERASE GPCPD1"/>
    <property type="match status" value="1"/>
</dbReference>
<protein>
    <submittedName>
        <fullName evidence="8">Glycerophosphocholine phosphodiesterase GPCPD1</fullName>
    </submittedName>
</protein>
<dbReference type="InterPro" id="IPR017946">
    <property type="entry name" value="PLC-like_Pdiesterase_TIM-brl"/>
</dbReference>
<dbReference type="PROSITE" id="PS51166">
    <property type="entry name" value="CBM20"/>
    <property type="match status" value="1"/>
</dbReference>
<reference evidence="8" key="1">
    <citation type="submission" date="2017-02" db="UniProtKB">
        <authorList>
            <consortium name="WormBaseParasite"/>
        </authorList>
    </citation>
    <scope>IDENTIFICATION</scope>
</reference>
<organism evidence="8">
    <name type="scientific">Enterobius vermicularis</name>
    <name type="common">Human pinworm</name>
    <dbReference type="NCBI Taxonomy" id="51028"/>
    <lineage>
        <taxon>Eukaryota</taxon>
        <taxon>Metazoa</taxon>
        <taxon>Ecdysozoa</taxon>
        <taxon>Nematoda</taxon>
        <taxon>Chromadorea</taxon>
        <taxon>Rhabditida</taxon>
        <taxon>Spirurina</taxon>
        <taxon>Oxyuridomorpha</taxon>
        <taxon>Oxyuroidea</taxon>
        <taxon>Oxyuridae</taxon>
        <taxon>Enterobius</taxon>
    </lineage>
</organism>
<proteinExistence type="inferred from homology"/>
<dbReference type="Pfam" id="PF00686">
    <property type="entry name" value="CBM_20"/>
    <property type="match status" value="1"/>
</dbReference>
<dbReference type="AlphaFoldDB" id="A0A0N4V9X3"/>
<feature type="compositionally biased region" description="Polar residues" evidence="3">
    <location>
        <begin position="638"/>
        <end position="652"/>
    </location>
</feature>
<dbReference type="InterPro" id="IPR030395">
    <property type="entry name" value="GP_PDE_dom"/>
</dbReference>